<dbReference type="Gene3D" id="1.25.40.10">
    <property type="entry name" value="Tetratricopeptide repeat domain"/>
    <property type="match status" value="1"/>
</dbReference>
<organism evidence="1 2">
    <name type="scientific">Lysobacter capsici AZ78</name>
    <dbReference type="NCBI Taxonomy" id="1444315"/>
    <lineage>
        <taxon>Bacteria</taxon>
        <taxon>Pseudomonadati</taxon>
        <taxon>Pseudomonadota</taxon>
        <taxon>Gammaproteobacteria</taxon>
        <taxon>Lysobacterales</taxon>
        <taxon>Lysobacteraceae</taxon>
        <taxon>Lysobacter</taxon>
    </lineage>
</organism>
<dbReference type="Proteomes" id="UP000023435">
    <property type="component" value="Unassembled WGS sequence"/>
</dbReference>
<protein>
    <submittedName>
        <fullName evidence="1">TPR repeat</fullName>
    </submittedName>
</protein>
<comment type="caution">
    <text evidence="1">The sequence shown here is derived from an EMBL/GenBank/DDBJ whole genome shotgun (WGS) entry which is preliminary data.</text>
</comment>
<evidence type="ECO:0000313" key="1">
    <source>
        <dbReference type="EMBL" id="KWS04662.1"/>
    </source>
</evidence>
<sequence>MDDAVYERLSRLCEAGNALVAEKRFDAAVTRFNDAWEWVPEPKKDWEASTWILTAIGDCYFRLRDLKSARPVLEYALRCPGGSGNAFIRLRLGQVLLEAGEHDAAADELMRAYKGGGADLFAEDDPKYLTFLATRAQL</sequence>
<proteinExistence type="predicted"/>
<name>A0A108U8T1_9GAMM</name>
<dbReference type="InterPro" id="IPR011990">
    <property type="entry name" value="TPR-like_helical_dom_sf"/>
</dbReference>
<keyword evidence="2" id="KW-1185">Reference proteome</keyword>
<dbReference type="EMBL" id="JAJA02000001">
    <property type="protein sequence ID" value="KWS04662.1"/>
    <property type="molecule type" value="Genomic_DNA"/>
</dbReference>
<gene>
    <name evidence="1" type="ORF">AZ78_2212</name>
</gene>
<dbReference type="AlphaFoldDB" id="A0A108U8T1"/>
<dbReference type="SUPFAM" id="SSF48452">
    <property type="entry name" value="TPR-like"/>
    <property type="match status" value="1"/>
</dbReference>
<reference evidence="1 2" key="1">
    <citation type="journal article" date="2014" name="Genome Announc.">
        <title>Draft Genome Sequence of Lysobacter capsici AZ78, a Bacterium Antagonistic to Plant-Pathogenic Oomycetes.</title>
        <authorList>
            <person name="Puopolo G."/>
            <person name="Sonego P."/>
            <person name="Engelen K."/>
            <person name="Pertot I."/>
        </authorList>
    </citation>
    <scope>NUCLEOTIDE SEQUENCE [LARGE SCALE GENOMIC DNA]</scope>
    <source>
        <strain evidence="1 2">AZ78</strain>
    </source>
</reference>
<accession>A0A108U8T1</accession>
<evidence type="ECO:0000313" key="2">
    <source>
        <dbReference type="Proteomes" id="UP000023435"/>
    </source>
</evidence>